<evidence type="ECO:0000313" key="3">
    <source>
        <dbReference type="Proteomes" id="UP000316270"/>
    </source>
</evidence>
<proteinExistence type="predicted"/>
<accession>A0A517KVY6</accession>
<name>A0A517KVY6_9PEZI</name>
<feature type="region of interest" description="Disordered" evidence="1">
    <location>
        <begin position="1"/>
        <end position="28"/>
    </location>
</feature>
<dbReference type="EMBL" id="CP042185">
    <property type="protein sequence ID" value="QDS67554.1"/>
    <property type="molecule type" value="Genomic_DNA"/>
</dbReference>
<reference evidence="2 3" key="1">
    <citation type="submission" date="2019-07" db="EMBL/GenBank/DDBJ databases">
        <title>Finished genome of Venturia effusa.</title>
        <authorList>
            <person name="Young C.A."/>
            <person name="Cox M.P."/>
            <person name="Ganley A.R.D."/>
            <person name="David W.J."/>
        </authorList>
    </citation>
    <scope>NUCLEOTIDE SEQUENCE [LARGE SCALE GENOMIC DNA]</scope>
    <source>
        <strain evidence="3">albino</strain>
    </source>
</reference>
<dbReference type="AlphaFoldDB" id="A0A517KVY6"/>
<dbReference type="Proteomes" id="UP000316270">
    <property type="component" value="Chromosome 1"/>
</dbReference>
<gene>
    <name evidence="2" type="ORF">FKW77_003071</name>
</gene>
<evidence type="ECO:0000256" key="1">
    <source>
        <dbReference type="SAM" id="MobiDB-lite"/>
    </source>
</evidence>
<dbReference type="OrthoDB" id="3925021at2759"/>
<protein>
    <submittedName>
        <fullName evidence="2">Uncharacterized protein</fullName>
    </submittedName>
</protein>
<sequence length="233" mass="26940">MSQPSRKRVRPETSENAHQNKRRQIGSRDVDNTTFLSLPREIRQKILTIVFEDALIEDLAFMDNLAYLYNTLNRRFYPTRSHVKVPHLGKAASTLSKVHPTVKDDIPYVLNKRLAQIETYYDDRERSVGDWDYNDWNHGDREVWKAKSPRWINLMYPSSGGKECAGNLHQILRSIDGVGAGCWKRFKFHISFLCTIGWNTCDESDQEDDEMEDVEKQRHIDSTCGCGEVASGD</sequence>
<keyword evidence="3" id="KW-1185">Reference proteome</keyword>
<evidence type="ECO:0000313" key="2">
    <source>
        <dbReference type="EMBL" id="QDS67554.1"/>
    </source>
</evidence>
<organism evidence="2 3">
    <name type="scientific">Venturia effusa</name>
    <dbReference type="NCBI Taxonomy" id="50376"/>
    <lineage>
        <taxon>Eukaryota</taxon>
        <taxon>Fungi</taxon>
        <taxon>Dikarya</taxon>
        <taxon>Ascomycota</taxon>
        <taxon>Pezizomycotina</taxon>
        <taxon>Dothideomycetes</taxon>
        <taxon>Pleosporomycetidae</taxon>
        <taxon>Venturiales</taxon>
        <taxon>Venturiaceae</taxon>
        <taxon>Venturia</taxon>
    </lineage>
</organism>